<keyword evidence="2" id="KW-1185">Reference proteome</keyword>
<dbReference type="EMBL" id="CACRXK020026098">
    <property type="protein sequence ID" value="CAB4039953.1"/>
    <property type="molecule type" value="Genomic_DNA"/>
</dbReference>
<feature type="non-terminal residue" evidence="1">
    <location>
        <position position="1"/>
    </location>
</feature>
<reference evidence="1" key="1">
    <citation type="submission" date="2020-04" db="EMBL/GenBank/DDBJ databases">
        <authorList>
            <person name="Alioto T."/>
            <person name="Alioto T."/>
            <person name="Gomez Garrido J."/>
        </authorList>
    </citation>
    <scope>NUCLEOTIDE SEQUENCE</scope>
    <source>
        <strain evidence="1">A484AB</strain>
    </source>
</reference>
<name>A0A6S7LPA2_PARCT</name>
<dbReference type="Proteomes" id="UP001152795">
    <property type="component" value="Unassembled WGS sequence"/>
</dbReference>
<proteinExistence type="predicted"/>
<protein>
    <submittedName>
        <fullName evidence="1">Uncharacterized protein</fullName>
    </submittedName>
</protein>
<dbReference type="AlphaFoldDB" id="A0A6S7LPA2"/>
<accession>A0A6S7LPA2</accession>
<dbReference type="OrthoDB" id="5854099at2759"/>
<dbReference type="Pfam" id="PF15002">
    <property type="entry name" value="ERK-JNK_inhib"/>
    <property type="match status" value="1"/>
</dbReference>
<comment type="caution">
    <text evidence="1">The sequence shown here is derived from an EMBL/GenBank/DDBJ whole genome shotgun (WGS) entry which is preliminary data.</text>
</comment>
<organism evidence="1 2">
    <name type="scientific">Paramuricea clavata</name>
    <name type="common">Red gorgonian</name>
    <name type="synonym">Violescent sea-whip</name>
    <dbReference type="NCBI Taxonomy" id="317549"/>
    <lineage>
        <taxon>Eukaryota</taxon>
        <taxon>Metazoa</taxon>
        <taxon>Cnidaria</taxon>
        <taxon>Anthozoa</taxon>
        <taxon>Octocorallia</taxon>
        <taxon>Malacalcyonacea</taxon>
        <taxon>Plexauridae</taxon>
        <taxon>Paramuricea</taxon>
    </lineage>
</organism>
<dbReference type="PANTHER" id="PTHR14735:SF1">
    <property type="entry name" value="COILED-COIL DOMAIN-CONTAINING PROTEIN 134"/>
    <property type="match status" value="1"/>
</dbReference>
<dbReference type="PANTHER" id="PTHR14735">
    <property type="entry name" value="COILED-COIL DOMAIN-CONTAINING PROTEIN 134"/>
    <property type="match status" value="1"/>
</dbReference>
<gene>
    <name evidence="1" type="ORF">PACLA_8A023258</name>
</gene>
<dbReference type="InterPro" id="IPR026321">
    <property type="entry name" value="CC134"/>
</dbReference>
<evidence type="ECO:0000313" key="2">
    <source>
        <dbReference type="Proteomes" id="UP001152795"/>
    </source>
</evidence>
<sequence>MAVENIIKMNDYEKQYRIINMIFEKLFKTVQDAKNEITTSGYIPGEEFPAEQKQKEAIGHIVENTALLGDVVLRLPDIAHKIFSKNKEWELLTLWSLSFTNSTTIYDEVDSKLLNL</sequence>
<evidence type="ECO:0000313" key="1">
    <source>
        <dbReference type="EMBL" id="CAB4039953.1"/>
    </source>
</evidence>